<protein>
    <recommendedName>
        <fullName evidence="2">VQ domain-containing protein</fullName>
    </recommendedName>
</protein>
<organism evidence="3 4">
    <name type="scientific">Anisodus tanguticus</name>
    <dbReference type="NCBI Taxonomy" id="243964"/>
    <lineage>
        <taxon>Eukaryota</taxon>
        <taxon>Viridiplantae</taxon>
        <taxon>Streptophyta</taxon>
        <taxon>Embryophyta</taxon>
        <taxon>Tracheophyta</taxon>
        <taxon>Spermatophyta</taxon>
        <taxon>Magnoliopsida</taxon>
        <taxon>eudicotyledons</taxon>
        <taxon>Gunneridae</taxon>
        <taxon>Pentapetalae</taxon>
        <taxon>asterids</taxon>
        <taxon>lamiids</taxon>
        <taxon>Solanales</taxon>
        <taxon>Solanaceae</taxon>
        <taxon>Solanoideae</taxon>
        <taxon>Hyoscyameae</taxon>
        <taxon>Anisodus</taxon>
    </lineage>
</organism>
<evidence type="ECO:0000313" key="4">
    <source>
        <dbReference type="Proteomes" id="UP001291623"/>
    </source>
</evidence>
<dbReference type="Pfam" id="PF05678">
    <property type="entry name" value="VQ"/>
    <property type="match status" value="1"/>
</dbReference>
<evidence type="ECO:0000259" key="2">
    <source>
        <dbReference type="Pfam" id="PF05678"/>
    </source>
</evidence>
<feature type="compositionally biased region" description="Polar residues" evidence="1">
    <location>
        <begin position="155"/>
        <end position="170"/>
    </location>
</feature>
<evidence type="ECO:0000313" key="3">
    <source>
        <dbReference type="EMBL" id="KAK4364020.1"/>
    </source>
</evidence>
<feature type="region of interest" description="Disordered" evidence="1">
    <location>
        <begin position="133"/>
        <end position="170"/>
    </location>
</feature>
<keyword evidence="4" id="KW-1185">Reference proteome</keyword>
<evidence type="ECO:0000256" key="1">
    <source>
        <dbReference type="SAM" id="MobiDB-lite"/>
    </source>
</evidence>
<name>A0AAE1S5R5_9SOLA</name>
<dbReference type="AlphaFoldDB" id="A0AAE1S5R5"/>
<proteinExistence type="predicted"/>
<sequence>MGKRALSTQVSQLSQKITKNSNIPCNKKQLNNLIKLLRPKVYITSSSNFKTLVQQLTGNESIKSVKESEHPIQNLKSTDEVIQVLDSSIQDIVHPFANLDKVNEGQVYSLTESHQESISQELAVDSWKGSMPSSFTVHESSSQKSSSAESHQESINQELSVDSQEGSAQSPFTVHEPFIQKSSVTVSDSFIACQEMDFSAECRKMESWLLEIESCSNYHHQE</sequence>
<feature type="domain" description="VQ" evidence="2">
    <location>
        <begin position="39"/>
        <end position="59"/>
    </location>
</feature>
<dbReference type="Proteomes" id="UP001291623">
    <property type="component" value="Unassembled WGS sequence"/>
</dbReference>
<accession>A0AAE1S5R5</accession>
<comment type="caution">
    <text evidence="3">The sequence shown here is derived from an EMBL/GenBank/DDBJ whole genome shotgun (WGS) entry which is preliminary data.</text>
</comment>
<reference evidence="3" key="1">
    <citation type="submission" date="2023-12" db="EMBL/GenBank/DDBJ databases">
        <title>Genome assembly of Anisodus tanguticus.</title>
        <authorList>
            <person name="Wang Y.-J."/>
        </authorList>
    </citation>
    <scope>NUCLEOTIDE SEQUENCE</scope>
    <source>
        <strain evidence="3">KB-2021</strain>
        <tissue evidence="3">Leaf</tissue>
    </source>
</reference>
<gene>
    <name evidence="3" type="ORF">RND71_015378</name>
</gene>
<feature type="compositionally biased region" description="Low complexity" evidence="1">
    <location>
        <begin position="138"/>
        <end position="149"/>
    </location>
</feature>
<dbReference type="InterPro" id="IPR008889">
    <property type="entry name" value="VQ"/>
</dbReference>
<dbReference type="EMBL" id="JAVYJV010000008">
    <property type="protein sequence ID" value="KAK4364020.1"/>
    <property type="molecule type" value="Genomic_DNA"/>
</dbReference>